<evidence type="ECO:0000256" key="5">
    <source>
        <dbReference type="ARBA" id="ARBA00022882"/>
    </source>
</evidence>
<dbReference type="GO" id="GO:0034702">
    <property type="term" value="C:monoatomic ion channel complex"/>
    <property type="evidence" value="ECO:0007669"/>
    <property type="project" value="UniProtKB-KW"/>
</dbReference>
<dbReference type="SUPFAM" id="SSF81296">
    <property type="entry name" value="E set domains"/>
    <property type="match status" value="1"/>
</dbReference>
<evidence type="ECO:0000313" key="17">
    <source>
        <dbReference type="Proteomes" id="UP001178507"/>
    </source>
</evidence>
<dbReference type="InterPro" id="IPR040445">
    <property type="entry name" value="Kir_TM"/>
</dbReference>
<keyword evidence="8 11" id="KW-0406">Ion transport</keyword>
<evidence type="ECO:0000313" key="16">
    <source>
        <dbReference type="EMBL" id="CAJ1372385.1"/>
    </source>
</evidence>
<evidence type="ECO:0000256" key="13">
    <source>
        <dbReference type="SAM" id="Phobius"/>
    </source>
</evidence>
<evidence type="ECO:0000256" key="7">
    <source>
        <dbReference type="ARBA" id="ARBA00022989"/>
    </source>
</evidence>
<keyword evidence="6 11" id="KW-0630">Potassium</keyword>
<dbReference type="GO" id="GO:0005886">
    <property type="term" value="C:plasma membrane"/>
    <property type="evidence" value="ECO:0007669"/>
    <property type="project" value="TreeGrafter"/>
</dbReference>
<evidence type="ECO:0000256" key="11">
    <source>
        <dbReference type="RuleBase" id="RU003822"/>
    </source>
</evidence>
<evidence type="ECO:0000259" key="14">
    <source>
        <dbReference type="Pfam" id="PF01007"/>
    </source>
</evidence>
<evidence type="ECO:0000256" key="6">
    <source>
        <dbReference type="ARBA" id="ARBA00022958"/>
    </source>
</evidence>
<gene>
    <name evidence="16" type="ORF">EVOR1521_LOCUS2479</name>
</gene>
<proteinExistence type="inferred from homology"/>
<reference evidence="16" key="1">
    <citation type="submission" date="2023-08" db="EMBL/GenBank/DDBJ databases">
        <authorList>
            <person name="Chen Y."/>
            <person name="Shah S."/>
            <person name="Dougan E. K."/>
            <person name="Thang M."/>
            <person name="Chan C."/>
        </authorList>
    </citation>
    <scope>NUCLEOTIDE SEQUENCE</scope>
</reference>
<dbReference type="AlphaFoldDB" id="A0AA36HPH6"/>
<feature type="transmembrane region" description="Helical" evidence="13">
    <location>
        <begin position="97"/>
        <end position="117"/>
    </location>
</feature>
<feature type="domain" description="Inward rectifier potassium channel C-terminal" evidence="15">
    <location>
        <begin position="240"/>
        <end position="414"/>
    </location>
</feature>
<dbReference type="Gene3D" id="2.60.40.1400">
    <property type="entry name" value="G protein-activated inward rectifier potassium channel 1"/>
    <property type="match status" value="1"/>
</dbReference>
<keyword evidence="17" id="KW-1185">Reference proteome</keyword>
<keyword evidence="2 11" id="KW-0813">Transport</keyword>
<evidence type="ECO:0000256" key="10">
    <source>
        <dbReference type="ARBA" id="ARBA00023303"/>
    </source>
</evidence>
<comment type="similarity">
    <text evidence="11">Belongs to the inward rectifier-type potassium channel (TC 1.A.2.1) family.</text>
</comment>
<comment type="subcellular location">
    <subcellularLocation>
        <location evidence="1 11">Membrane</location>
        <topology evidence="1 11">Multi-pass membrane protein</topology>
    </subcellularLocation>
</comment>
<dbReference type="GO" id="GO:1990573">
    <property type="term" value="P:potassium ion import across plasma membrane"/>
    <property type="evidence" value="ECO:0007669"/>
    <property type="project" value="TreeGrafter"/>
</dbReference>
<dbReference type="PANTHER" id="PTHR11767">
    <property type="entry name" value="INWARD RECTIFIER POTASSIUM CHANNEL"/>
    <property type="match status" value="1"/>
</dbReference>
<sequence length="491" mass="55094">MATDDEAADDTDQKEHAEEASFGSFSSLSSVGLRDVKQRSTVDTTFLALHRSKIHRILDRDAGESQSKRVFHVRKKRQIWALFCKDFFHTVLELPFLGLYPLVFGIYVIWQCWAYAWSTETADLSFADSSRAKLDRRALCHFLFALAWWSISEDCAIGLSSLLSAFYFSVETQMTIGYGAPKENFDHCPEAVLILPLQVVCGQMLDACVIGDLCGALAWSYARSAWGVKYRGASAHAASVMFSDTALLQVVDGCVHLTFRLAKRTGFTLSQGKIQVYCVQHHKDPSHPKGVRVEVNALDLIEPDMDMYNGVVFLGLPAEVVHKVDYESPLAPVMPPGTEGCPSEIEVRRYLRKSTYLEILVLVSGVEQTTAASFEARHSYTLDDLFWDRTFATCVSIDNRGYHTVDLQKFHQSHMNRDETLLVAPERGVSSRTQHSFPATLDAQVADWTIYRPGIVKPTRLDELFGNFSRQTSVHSDLFTRQNSYTAGDSP</sequence>
<evidence type="ECO:0000259" key="15">
    <source>
        <dbReference type="Pfam" id="PF17655"/>
    </source>
</evidence>
<evidence type="ECO:0000256" key="12">
    <source>
        <dbReference type="SAM" id="MobiDB-lite"/>
    </source>
</evidence>
<dbReference type="InterPro" id="IPR041647">
    <property type="entry name" value="IRK_C"/>
</dbReference>
<feature type="region of interest" description="Disordered" evidence="12">
    <location>
        <begin position="1"/>
        <end position="21"/>
    </location>
</feature>
<feature type="compositionally biased region" description="Acidic residues" evidence="12">
    <location>
        <begin position="1"/>
        <end position="10"/>
    </location>
</feature>
<dbReference type="InterPro" id="IPR014756">
    <property type="entry name" value="Ig_E-set"/>
</dbReference>
<dbReference type="InterPro" id="IPR013518">
    <property type="entry name" value="K_chnl_inward-rec_Kir_cyto"/>
</dbReference>
<dbReference type="Pfam" id="PF01007">
    <property type="entry name" value="IRK"/>
    <property type="match status" value="1"/>
</dbReference>
<accession>A0AA36HPH6</accession>
<dbReference type="EMBL" id="CAUJNA010000131">
    <property type="protein sequence ID" value="CAJ1372385.1"/>
    <property type="molecule type" value="Genomic_DNA"/>
</dbReference>
<evidence type="ECO:0000256" key="9">
    <source>
        <dbReference type="ARBA" id="ARBA00023136"/>
    </source>
</evidence>
<keyword evidence="7 13" id="KW-1133">Transmembrane helix</keyword>
<evidence type="ECO:0000256" key="4">
    <source>
        <dbReference type="ARBA" id="ARBA00022692"/>
    </source>
</evidence>
<feature type="domain" description="Potassium channel inwardly rectifying transmembrane" evidence="14">
    <location>
        <begin position="79"/>
        <end position="213"/>
    </location>
</feature>
<keyword evidence="10 11" id="KW-0407">Ion channel</keyword>
<keyword evidence="4 11" id="KW-0812">Transmembrane</keyword>
<evidence type="ECO:0000256" key="2">
    <source>
        <dbReference type="ARBA" id="ARBA00022448"/>
    </source>
</evidence>
<dbReference type="InterPro" id="IPR016449">
    <property type="entry name" value="K_chnl_inward-rec_Kir"/>
</dbReference>
<evidence type="ECO:0000256" key="3">
    <source>
        <dbReference type="ARBA" id="ARBA00022538"/>
    </source>
</evidence>
<dbReference type="SUPFAM" id="SSF81324">
    <property type="entry name" value="Voltage-gated potassium channels"/>
    <property type="match status" value="1"/>
</dbReference>
<dbReference type="Pfam" id="PF17655">
    <property type="entry name" value="IRK_C"/>
    <property type="match status" value="1"/>
</dbReference>
<evidence type="ECO:0000256" key="8">
    <source>
        <dbReference type="ARBA" id="ARBA00023065"/>
    </source>
</evidence>
<keyword evidence="3 11" id="KW-0633">Potassium transport</keyword>
<protein>
    <recommendedName>
        <fullName evidence="18">Inward rectifier potassium channel C-terminal domain-containing protein</fullName>
    </recommendedName>
</protein>
<organism evidence="16 17">
    <name type="scientific">Effrenium voratum</name>
    <dbReference type="NCBI Taxonomy" id="2562239"/>
    <lineage>
        <taxon>Eukaryota</taxon>
        <taxon>Sar</taxon>
        <taxon>Alveolata</taxon>
        <taxon>Dinophyceae</taxon>
        <taxon>Suessiales</taxon>
        <taxon>Symbiodiniaceae</taxon>
        <taxon>Effrenium</taxon>
    </lineage>
</organism>
<evidence type="ECO:0000256" key="1">
    <source>
        <dbReference type="ARBA" id="ARBA00004141"/>
    </source>
</evidence>
<keyword evidence="9 13" id="KW-0472">Membrane</keyword>
<dbReference type="Gene3D" id="1.10.287.70">
    <property type="match status" value="1"/>
</dbReference>
<dbReference type="GO" id="GO:0005242">
    <property type="term" value="F:inward rectifier potassium channel activity"/>
    <property type="evidence" value="ECO:0007669"/>
    <property type="project" value="InterPro"/>
</dbReference>
<comment type="caution">
    <text evidence="16">The sequence shown here is derived from an EMBL/GenBank/DDBJ whole genome shotgun (WGS) entry which is preliminary data.</text>
</comment>
<keyword evidence="5 11" id="KW-0851">Voltage-gated channel</keyword>
<dbReference type="GO" id="GO:0034765">
    <property type="term" value="P:regulation of monoatomic ion transmembrane transport"/>
    <property type="evidence" value="ECO:0007669"/>
    <property type="project" value="TreeGrafter"/>
</dbReference>
<evidence type="ECO:0008006" key="18">
    <source>
        <dbReference type="Google" id="ProtNLM"/>
    </source>
</evidence>
<name>A0AA36HPH6_9DINO</name>
<dbReference type="Proteomes" id="UP001178507">
    <property type="component" value="Unassembled WGS sequence"/>
</dbReference>